<evidence type="ECO:0000256" key="3">
    <source>
        <dbReference type="ARBA" id="ARBA00022603"/>
    </source>
</evidence>
<dbReference type="InterPro" id="IPR003356">
    <property type="entry name" value="DNA_methylase_A-5"/>
</dbReference>
<keyword evidence="9" id="KW-1185">Reference proteome</keyword>
<comment type="caution">
    <text evidence="8">The sequence shown here is derived from an EMBL/GenBank/DDBJ whole genome shotgun (WGS) entry which is preliminary data.</text>
</comment>
<dbReference type="InterPro" id="IPR041635">
    <property type="entry name" value="Type_ISP_LLaBIII_C"/>
</dbReference>
<dbReference type="GO" id="GO:0003677">
    <property type="term" value="F:DNA binding"/>
    <property type="evidence" value="ECO:0007669"/>
    <property type="project" value="InterPro"/>
</dbReference>
<dbReference type="PRINTS" id="PR00507">
    <property type="entry name" value="N12N6MTFRASE"/>
</dbReference>
<evidence type="ECO:0000313" key="9">
    <source>
        <dbReference type="Proteomes" id="UP000297762"/>
    </source>
</evidence>
<proteinExistence type="inferred from homology"/>
<dbReference type="RefSeq" id="WP_135648705.1">
    <property type="nucleotide sequence ID" value="NZ_RQGF01000012.1"/>
</dbReference>
<feature type="domain" description="Type ISP restriction-modification enzyme LLaBIII C-terminal specificity" evidence="7">
    <location>
        <begin position="697"/>
        <end position="1025"/>
    </location>
</feature>
<evidence type="ECO:0000256" key="2">
    <source>
        <dbReference type="ARBA" id="ARBA00011900"/>
    </source>
</evidence>
<protein>
    <recommendedName>
        <fullName evidence="2">site-specific DNA-methyltransferase (adenine-specific)</fullName>
        <ecNumber evidence="2">2.1.1.72</ecNumber>
    </recommendedName>
</protein>
<dbReference type="InterPro" id="IPR050953">
    <property type="entry name" value="N4_N6_ade-DNA_methylase"/>
</dbReference>
<comment type="similarity">
    <text evidence="1">Belongs to the N(4)/N(6)-methyltransferase family.</text>
</comment>
<dbReference type="Gene3D" id="3.40.50.150">
    <property type="entry name" value="Vaccinia Virus protein VP39"/>
    <property type="match status" value="1"/>
</dbReference>
<dbReference type="Pfam" id="PF18135">
    <property type="entry name" value="Type_ISP_C"/>
    <property type="match status" value="1"/>
</dbReference>
<reference evidence="8" key="1">
    <citation type="journal article" date="2019" name="PLoS Negl. Trop. Dis.">
        <title>Revisiting the worldwide diversity of Leptospira species in the environment.</title>
        <authorList>
            <person name="Vincent A.T."/>
            <person name="Schiettekatte O."/>
            <person name="Bourhy P."/>
            <person name="Veyrier F.J."/>
            <person name="Picardeau M."/>
        </authorList>
    </citation>
    <scope>NUCLEOTIDE SEQUENCE [LARGE SCALE GENOMIC DNA]</scope>
    <source>
        <strain evidence="8">201702455</strain>
    </source>
</reference>
<name>A0A4R9KC18_9LEPT</name>
<dbReference type="GO" id="GO:0032259">
    <property type="term" value="P:methylation"/>
    <property type="evidence" value="ECO:0007669"/>
    <property type="project" value="UniProtKB-KW"/>
</dbReference>
<dbReference type="PANTHER" id="PTHR33841:SF1">
    <property type="entry name" value="DNA METHYLTRANSFERASE A"/>
    <property type="match status" value="1"/>
</dbReference>
<dbReference type="EC" id="2.1.1.72" evidence="2"/>
<dbReference type="SUPFAM" id="SSF53335">
    <property type="entry name" value="S-adenosyl-L-methionine-dependent methyltransferases"/>
    <property type="match status" value="1"/>
</dbReference>
<feature type="domain" description="DNA methylase adenine-specific" evidence="6">
    <location>
        <begin position="303"/>
        <end position="504"/>
    </location>
</feature>
<dbReference type="GO" id="GO:0008170">
    <property type="term" value="F:N-methyltransferase activity"/>
    <property type="evidence" value="ECO:0007669"/>
    <property type="project" value="InterPro"/>
</dbReference>
<evidence type="ECO:0000259" key="6">
    <source>
        <dbReference type="Pfam" id="PF02384"/>
    </source>
</evidence>
<comment type="catalytic activity">
    <reaction evidence="5">
        <text>a 2'-deoxyadenosine in DNA + S-adenosyl-L-methionine = an N(6)-methyl-2'-deoxyadenosine in DNA + S-adenosyl-L-homocysteine + H(+)</text>
        <dbReference type="Rhea" id="RHEA:15197"/>
        <dbReference type="Rhea" id="RHEA-COMP:12418"/>
        <dbReference type="Rhea" id="RHEA-COMP:12419"/>
        <dbReference type="ChEBI" id="CHEBI:15378"/>
        <dbReference type="ChEBI" id="CHEBI:57856"/>
        <dbReference type="ChEBI" id="CHEBI:59789"/>
        <dbReference type="ChEBI" id="CHEBI:90615"/>
        <dbReference type="ChEBI" id="CHEBI:90616"/>
        <dbReference type="EC" id="2.1.1.72"/>
    </reaction>
</comment>
<evidence type="ECO:0000259" key="7">
    <source>
        <dbReference type="Pfam" id="PF18135"/>
    </source>
</evidence>
<dbReference type="OrthoDB" id="9758243at2"/>
<evidence type="ECO:0000256" key="5">
    <source>
        <dbReference type="ARBA" id="ARBA00047942"/>
    </source>
</evidence>
<accession>A0A4R9KC18</accession>
<evidence type="ECO:0000256" key="1">
    <source>
        <dbReference type="ARBA" id="ARBA00006594"/>
    </source>
</evidence>
<dbReference type="Proteomes" id="UP000297762">
    <property type="component" value="Unassembled WGS sequence"/>
</dbReference>
<keyword evidence="4 8" id="KW-0808">Transferase</keyword>
<dbReference type="GO" id="GO:0009007">
    <property type="term" value="F:site-specific DNA-methyltransferase (adenine-specific) activity"/>
    <property type="evidence" value="ECO:0007669"/>
    <property type="project" value="UniProtKB-EC"/>
</dbReference>
<keyword evidence="3 8" id="KW-0489">Methyltransferase</keyword>
<gene>
    <name evidence="8" type="ORF">EHQ64_06650</name>
</gene>
<evidence type="ECO:0000256" key="4">
    <source>
        <dbReference type="ARBA" id="ARBA00022679"/>
    </source>
</evidence>
<evidence type="ECO:0000313" key="8">
    <source>
        <dbReference type="EMBL" id="TGL63626.1"/>
    </source>
</evidence>
<organism evidence="8 9">
    <name type="scientific">Leptospira sarikeiensis</name>
    <dbReference type="NCBI Taxonomy" id="2484943"/>
    <lineage>
        <taxon>Bacteria</taxon>
        <taxon>Pseudomonadati</taxon>
        <taxon>Spirochaetota</taxon>
        <taxon>Spirochaetia</taxon>
        <taxon>Leptospirales</taxon>
        <taxon>Leptospiraceae</taxon>
        <taxon>Leptospira</taxon>
    </lineage>
</organism>
<dbReference type="EMBL" id="RQGF01000012">
    <property type="protein sequence ID" value="TGL63626.1"/>
    <property type="molecule type" value="Genomic_DNA"/>
</dbReference>
<dbReference type="Pfam" id="PF02384">
    <property type="entry name" value="N6_Mtase"/>
    <property type="match status" value="1"/>
</dbReference>
<sequence>MDPKRSHSSDSIRVKQLERYTHSLDQIYKTGMSTEHSYRPPLGELLNSLDKAIVANNEPKRSEFGAPDYVILKNNAPIGYIETKDIGENLDKIEKTEQIKRYKDSLGNFLLTNYVEFRWYVEGIERSSAKLGGLKRKQIIPFPGQEKEVLDLLGCFITEETRVAKDPKDLAERMGKIARAIRNTILQALGSEESSPLKAQMDAFHSRLTKKFSEEEFADMYAQTICYGMFAARSNHRSGVFTRETAGFEVPKTNPFLRRLFNTIAGTELDDRVTWAVDNLAYLLDRADFETILKDFGKKTKQADPIIHFYETFLASYDPDIREKKGVYYTPDPVVKYLVKTVDLVLKNKEYFGIKDGLANTELRKEEDGTKTHRVHILDPSVGTGTFLFEAIKHIKSNFSGNAGSWAKYVPKHLLPRILGFELLMAPYAIAHLKIGLYLQETGYDLAFEDRLRIFLTNTLEESVHLKEGDIFDKFLVNESKEAGEIKEKKKIMILLGNPPYFGESKNKGEWIYNLLHKGKGNYFEFGGKPLQEKNPKWLNDDYVKFIRFAQHKIDQNGEGILAFITNHSYLDNPTFRGMRESLRETFDDIYVLDLHGNSSRAEKKEDGSSDQNVFEISQGVALGIFIKTGKQEPKQPARIFHSELYGDRETKYEWLRKHDISNTNWTKIEPSSDFCLFVPQDTKRRSEYEKYPKITEIMPQHSIGLLTARDRLTIHFTEEELWQTVLKFSGMGAEQARNEFQLGEDVRDWKVGLAQKDLKDTGPSSKYITKILYRPFDYRYTYYTGKTKGFLCYPRRETMKHLMERGNLALITSRMTKGENFAHAMVTEIPGEVICLSPKTSNNGFFFPLRLNENDSELFAQETVNYSKEFLEELSLKKFSTDPNSIFYYIFAVLHSSEYRKRYSEFLKRDFPRIPITSDKELFKKISKYGEKIVSFQLMDNENTTKVKFPIQGSSAVDKIFYEESKEKVWINSEQYFSKIQKEVWEYKIGGYQVCEKWLNDRKGRNLNFDEIKHYSEIPNSIENILKVTASIDKTISEYGGFPLK</sequence>
<dbReference type="AlphaFoldDB" id="A0A4R9KC18"/>
<dbReference type="InterPro" id="IPR029063">
    <property type="entry name" value="SAM-dependent_MTases_sf"/>
</dbReference>
<dbReference type="PANTHER" id="PTHR33841">
    <property type="entry name" value="DNA METHYLTRANSFERASE YEEA-RELATED"/>
    <property type="match status" value="1"/>
</dbReference>